<dbReference type="GeneID" id="117653651"/>
<name>A0A6P9AIU0_THRPL</name>
<proteinExistence type="predicted"/>
<evidence type="ECO:0000313" key="2">
    <source>
        <dbReference type="RefSeq" id="XP_034255346.1"/>
    </source>
</evidence>
<dbReference type="RefSeq" id="XP_034255346.1">
    <property type="nucleotide sequence ID" value="XM_034399455.1"/>
</dbReference>
<gene>
    <name evidence="2" type="primary">LOC117653651</name>
</gene>
<protein>
    <submittedName>
        <fullName evidence="2">Uncharacterized protein LOC117653651</fullName>
    </submittedName>
</protein>
<reference evidence="2" key="1">
    <citation type="submission" date="2025-08" db="UniProtKB">
        <authorList>
            <consortium name="RefSeq"/>
        </authorList>
    </citation>
    <scope>IDENTIFICATION</scope>
    <source>
        <tissue evidence="2">Total insect</tissue>
    </source>
</reference>
<sequence length="160" mass="18970">MDHSHLNPQLETLNWEEEEPLKCDIKMEDPDDPGLETDFRNSFDALNSDVKKSTSAAHKNNMKFILTEMKIETRQDDVRQPGENDINKRSHVSKKQLVTIKCPGCKRIFSKNYWGLVDMSHHIMSSHRQNMRNYVFSTKMKYGCPQKSYTFRRRMKREDK</sequence>
<dbReference type="AlphaFoldDB" id="A0A6P9AIU0"/>
<dbReference type="Proteomes" id="UP000515158">
    <property type="component" value="Unplaced"/>
</dbReference>
<organism evidence="2">
    <name type="scientific">Thrips palmi</name>
    <name type="common">Melon thrips</name>
    <dbReference type="NCBI Taxonomy" id="161013"/>
    <lineage>
        <taxon>Eukaryota</taxon>
        <taxon>Metazoa</taxon>
        <taxon>Ecdysozoa</taxon>
        <taxon>Arthropoda</taxon>
        <taxon>Hexapoda</taxon>
        <taxon>Insecta</taxon>
        <taxon>Pterygota</taxon>
        <taxon>Neoptera</taxon>
        <taxon>Paraneoptera</taxon>
        <taxon>Thysanoptera</taxon>
        <taxon>Terebrantia</taxon>
        <taxon>Thripoidea</taxon>
        <taxon>Thripidae</taxon>
        <taxon>Thrips</taxon>
    </lineage>
</organism>
<dbReference type="KEGG" id="tpal:117653651"/>
<dbReference type="InParanoid" id="A0A6P9AIU0"/>
<accession>A0A6P9AIU0</accession>
<evidence type="ECO:0000313" key="1">
    <source>
        <dbReference type="Proteomes" id="UP000515158"/>
    </source>
</evidence>
<keyword evidence="1" id="KW-1185">Reference proteome</keyword>